<feature type="compositionally biased region" description="Basic and acidic residues" evidence="1">
    <location>
        <begin position="19"/>
        <end position="38"/>
    </location>
</feature>
<reference evidence="2 3" key="1">
    <citation type="journal article" date="2023" name="IMA Fungus">
        <title>Comparative genomic study of the Penicillium genus elucidates a diverse pangenome and 15 lateral gene transfer events.</title>
        <authorList>
            <person name="Petersen C."/>
            <person name="Sorensen T."/>
            <person name="Nielsen M.R."/>
            <person name="Sondergaard T.E."/>
            <person name="Sorensen J.L."/>
            <person name="Fitzpatrick D.A."/>
            <person name="Frisvad J.C."/>
            <person name="Nielsen K.L."/>
        </authorList>
    </citation>
    <scope>NUCLEOTIDE SEQUENCE [LARGE SCALE GENOMIC DNA]</scope>
    <source>
        <strain evidence="2 3">IBT 3361</strain>
    </source>
</reference>
<evidence type="ECO:0000256" key="1">
    <source>
        <dbReference type="SAM" id="MobiDB-lite"/>
    </source>
</evidence>
<keyword evidence="3" id="KW-1185">Reference proteome</keyword>
<comment type="caution">
    <text evidence="2">The sequence shown here is derived from an EMBL/GenBank/DDBJ whole genome shotgun (WGS) entry which is preliminary data.</text>
</comment>
<feature type="region of interest" description="Disordered" evidence="1">
    <location>
        <begin position="1"/>
        <end position="115"/>
    </location>
</feature>
<protein>
    <submittedName>
        <fullName evidence="2">Uncharacterized protein</fullName>
    </submittedName>
</protein>
<feature type="compositionally biased region" description="Polar residues" evidence="1">
    <location>
        <begin position="95"/>
        <end position="106"/>
    </location>
</feature>
<organism evidence="2 3">
    <name type="scientific">Penicillium chrysogenum</name>
    <name type="common">Penicillium notatum</name>
    <dbReference type="NCBI Taxonomy" id="5076"/>
    <lineage>
        <taxon>Eukaryota</taxon>
        <taxon>Fungi</taxon>
        <taxon>Dikarya</taxon>
        <taxon>Ascomycota</taxon>
        <taxon>Pezizomycotina</taxon>
        <taxon>Eurotiomycetes</taxon>
        <taxon>Eurotiomycetidae</taxon>
        <taxon>Eurotiales</taxon>
        <taxon>Aspergillaceae</taxon>
        <taxon>Penicillium</taxon>
        <taxon>Penicillium chrysogenum species complex</taxon>
    </lineage>
</organism>
<accession>A0ABQ8W8Y0</accession>
<evidence type="ECO:0000313" key="2">
    <source>
        <dbReference type="EMBL" id="KAJ5260390.1"/>
    </source>
</evidence>
<sequence length="115" mass="12683">MASQVDLTQDQQDAPNEISESKHHEMLNIRSEREERLSESVPLDASPQVHVVADATQKDTLLGRPSSSLPRECSVQTDTRSGPRSLDPLPLKKIPSSSALANTITQRPLRAPYNN</sequence>
<proteinExistence type="predicted"/>
<gene>
    <name evidence="2" type="ORF">N7505_009771</name>
</gene>
<evidence type="ECO:0000313" key="3">
    <source>
        <dbReference type="Proteomes" id="UP001220256"/>
    </source>
</evidence>
<feature type="compositionally biased region" description="Polar residues" evidence="1">
    <location>
        <begin position="1"/>
        <end position="14"/>
    </location>
</feature>
<dbReference type="EMBL" id="JAPVEB010000008">
    <property type="protein sequence ID" value="KAJ5260390.1"/>
    <property type="molecule type" value="Genomic_DNA"/>
</dbReference>
<feature type="compositionally biased region" description="Polar residues" evidence="1">
    <location>
        <begin position="65"/>
        <end position="82"/>
    </location>
</feature>
<name>A0ABQ8W8Y0_PENCH</name>
<dbReference type="Proteomes" id="UP001220256">
    <property type="component" value="Unassembled WGS sequence"/>
</dbReference>